<sequence>MRVYFRLSDERWRIGRVRNFFLEDDGSVTYEVRLPNKQDVDVPEAALRVRALAGVWEPGEVLALGASETQRWFDARWPAREALIALRAAGQGLTGLASASVEIVGHQLDAVRRVLHDPLQRYLLADEVGLGKTIEACAVLRQTLIDDVSATAVILTPSALTRQWERELLNRFDLTPGRGGRVQVLPHGDLSADIAAATLLIVDEAHRIEPGSDGFRHLKRLADESPKLLLLSATPPIGHEVAFLALLRLLDPQRWEAETEERFAEHVARSQEYGRLLLGLRPDASAFVLRQRVAGSTSLFPDDTVIADLAHRFQTTEDAAERVTICSKLRQHIADTYRIHQRLIRNRRADLEGWEFQPRGPATLRVEEDADPALQQALLGLEDWRAEALLVSQSEPELADQLAQRYQCLLQILSTAAAPVASLSPIFASEAALLQAIDEAAGDDARIRRAAFVAEVAQRHLRFLRPTSGPARLVVFASDSDFAEAIVAAIRALGVESVFDAATGQDVADDFAMCDAAAIAVFGPAGEEGLNLHFADAILHADLPPSVRRLEQRIGRLDRFGRTRGPIKHVVVAPAADGDTTWSAWCDLLRDGFGIFDRPVGDIQFVLDAIEADVRRLRLLGPQALLDFREQLAGLVAQHRERLDEQYAMDQLAMARESARALAETLEDAEADEDDLAARVDGLLTSTLQLRVRREGKDILTLNWGPNTQLPEHPWRAQFSAGLGRPLTWKRRLSVARPKIALLRPGSALIDALERLLEWDDRGAAFATWRLQPGAGGPGQERLAFRLCWVVGPSTPPANLLRSGEDAEGLRRQAEGFLQPWTLTQHVGPDLQPITDPDWLALLERPYRPEAAVDGSRDFNLGSRPEWLRQVIDQTSFANLCASVTAGAAASLEGSELFRERISAASGRAALEMERRASRRRLRGGFDTDEAAARDAILDDIVRDLIERPRLRLDCIGAFVVAGYVPQAPRR</sequence>
<dbReference type="InterPro" id="IPR038718">
    <property type="entry name" value="SNF2-like_sf"/>
</dbReference>
<dbReference type="Gene3D" id="3.40.50.300">
    <property type="entry name" value="P-loop containing nucleotide triphosphate hydrolases"/>
    <property type="match status" value="1"/>
</dbReference>
<dbReference type="Pfam" id="PF00271">
    <property type="entry name" value="Helicase_C"/>
    <property type="match status" value="1"/>
</dbReference>
<evidence type="ECO:0000256" key="2">
    <source>
        <dbReference type="SAM" id="Coils"/>
    </source>
</evidence>
<keyword evidence="5" id="KW-1185">Reference proteome</keyword>
<dbReference type="NCBIfam" id="NF041062">
    <property type="entry name" value="DpdE"/>
    <property type="match status" value="1"/>
</dbReference>
<dbReference type="AlphaFoldDB" id="A0A0D6P2G8"/>
<feature type="domain" description="Helicase ATP-binding" evidence="3">
    <location>
        <begin position="113"/>
        <end position="253"/>
    </location>
</feature>
<evidence type="ECO:0000256" key="1">
    <source>
        <dbReference type="ARBA" id="ARBA00022801"/>
    </source>
</evidence>
<feature type="coiled-coil region" evidence="2">
    <location>
        <begin position="649"/>
        <end position="679"/>
    </location>
</feature>
<keyword evidence="1" id="KW-0378">Hydrolase</keyword>
<dbReference type="PROSITE" id="PS51192">
    <property type="entry name" value="HELICASE_ATP_BIND_1"/>
    <property type="match status" value="1"/>
</dbReference>
<dbReference type="InterPro" id="IPR027417">
    <property type="entry name" value="P-loop_NTPase"/>
</dbReference>
<dbReference type="GO" id="GO:0016787">
    <property type="term" value="F:hydrolase activity"/>
    <property type="evidence" value="ECO:0007669"/>
    <property type="project" value="UniProtKB-KW"/>
</dbReference>
<dbReference type="PANTHER" id="PTHR45766">
    <property type="entry name" value="DNA ANNEALING HELICASE AND ENDONUCLEASE ZRANB3 FAMILY MEMBER"/>
    <property type="match status" value="1"/>
</dbReference>
<keyword evidence="2" id="KW-0175">Coiled coil</keyword>
<protein>
    <submittedName>
        <fullName evidence="4">Type III restriction enzyme res subunit</fullName>
    </submittedName>
</protein>
<dbReference type="SUPFAM" id="SSF52540">
    <property type="entry name" value="P-loop containing nucleoside triphosphate hydrolases"/>
    <property type="match status" value="2"/>
</dbReference>
<evidence type="ECO:0000313" key="4">
    <source>
        <dbReference type="EMBL" id="GAN75852.1"/>
    </source>
</evidence>
<gene>
    <name evidence="4" type="ORF">Asru_0009_45</name>
</gene>
<proteinExistence type="predicted"/>
<dbReference type="Gene3D" id="3.40.50.10810">
    <property type="entry name" value="Tandem AAA-ATPase domain"/>
    <property type="match status" value="2"/>
</dbReference>
<name>A0A0D6P2G8_9PROT</name>
<dbReference type="InterPro" id="IPR001650">
    <property type="entry name" value="Helicase_C-like"/>
</dbReference>
<organism evidence="4 5">
    <name type="scientific">Acidisphaera rubrifaciens HS-AP3</name>
    <dbReference type="NCBI Taxonomy" id="1231350"/>
    <lineage>
        <taxon>Bacteria</taxon>
        <taxon>Pseudomonadati</taxon>
        <taxon>Pseudomonadota</taxon>
        <taxon>Alphaproteobacteria</taxon>
        <taxon>Acetobacterales</taxon>
        <taxon>Acetobacteraceae</taxon>
        <taxon>Acidisphaera</taxon>
    </lineage>
</organism>
<dbReference type="Proteomes" id="UP000032680">
    <property type="component" value="Unassembled WGS sequence"/>
</dbReference>
<evidence type="ECO:0000259" key="3">
    <source>
        <dbReference type="PROSITE" id="PS51192"/>
    </source>
</evidence>
<dbReference type="EMBL" id="BANB01000009">
    <property type="protein sequence ID" value="GAN75852.1"/>
    <property type="molecule type" value="Genomic_DNA"/>
</dbReference>
<dbReference type="SMART" id="SM00487">
    <property type="entry name" value="DEXDc"/>
    <property type="match status" value="1"/>
</dbReference>
<evidence type="ECO:0000313" key="5">
    <source>
        <dbReference type="Proteomes" id="UP000032680"/>
    </source>
</evidence>
<dbReference type="PANTHER" id="PTHR45766:SF6">
    <property type="entry name" value="SWI_SNF-RELATED MATRIX-ASSOCIATED ACTIN-DEPENDENT REGULATOR OF CHROMATIN SUBFAMILY A-LIKE PROTEIN 1"/>
    <property type="match status" value="1"/>
</dbReference>
<accession>A0A0D6P2G8</accession>
<reference evidence="4 5" key="1">
    <citation type="submission" date="2012-11" db="EMBL/GenBank/DDBJ databases">
        <title>Whole genome sequence of Acidisphaera rubrifaciens HS-AP3.</title>
        <authorList>
            <person name="Azuma Y."/>
            <person name="Higashiura N."/>
            <person name="Hirakawa H."/>
            <person name="Matsushita K."/>
        </authorList>
    </citation>
    <scope>NUCLEOTIDE SEQUENCE [LARGE SCALE GENOMIC DNA]</scope>
    <source>
        <strain evidence="4 5">HS-AP3</strain>
    </source>
</reference>
<comment type="caution">
    <text evidence="4">The sequence shown here is derived from an EMBL/GenBank/DDBJ whole genome shotgun (WGS) entry which is preliminary data.</text>
</comment>
<dbReference type="InterPro" id="IPR014001">
    <property type="entry name" value="Helicase_ATP-bd"/>
</dbReference>